<keyword evidence="2" id="KW-0547">Nucleotide-binding</keyword>
<dbReference type="AlphaFoldDB" id="A0A7V2F5I7"/>
<keyword evidence="2" id="KW-0067">ATP-binding</keyword>
<feature type="domain" description="Histidine kinase/HSP90-like ATPase" evidence="1">
    <location>
        <begin position="33"/>
        <end position="127"/>
    </location>
</feature>
<dbReference type="GO" id="GO:0005524">
    <property type="term" value="F:ATP binding"/>
    <property type="evidence" value="ECO:0007669"/>
    <property type="project" value="UniProtKB-KW"/>
</dbReference>
<dbReference type="CDD" id="cd16936">
    <property type="entry name" value="HATPase_RsbW-like"/>
    <property type="match status" value="1"/>
</dbReference>
<proteinExistence type="predicted"/>
<evidence type="ECO:0000313" key="2">
    <source>
        <dbReference type="EMBL" id="HER95107.1"/>
    </source>
</evidence>
<evidence type="ECO:0000259" key="1">
    <source>
        <dbReference type="Pfam" id="PF13581"/>
    </source>
</evidence>
<accession>A0A7V2F5I7</accession>
<dbReference type="Gene3D" id="3.30.565.10">
    <property type="entry name" value="Histidine kinase-like ATPase, C-terminal domain"/>
    <property type="match status" value="1"/>
</dbReference>
<dbReference type="InterPro" id="IPR003594">
    <property type="entry name" value="HATPase_dom"/>
</dbReference>
<comment type="caution">
    <text evidence="2">The sequence shown here is derived from an EMBL/GenBank/DDBJ whole genome shotgun (WGS) entry which is preliminary data.</text>
</comment>
<protein>
    <submittedName>
        <fullName evidence="2">ATP-binding protein</fullName>
    </submittedName>
</protein>
<dbReference type="InterPro" id="IPR036890">
    <property type="entry name" value="HATPase_C_sf"/>
</dbReference>
<sequence>MQEVQYRFENLEEVIDRIHALFEADAAGLPLPADTDLRYRIRLVIHEWLANLVQHARFAQPPTIQLTLRSNGRKVECFIDDNSEGFDLNGRLKSHPSLTEAFPERGMGLHFMRACTQELTYIRLKDGRHRLAFKVSTDEDPWLDIPF</sequence>
<gene>
    <name evidence="2" type="ORF">ENO59_01085</name>
</gene>
<reference evidence="2" key="1">
    <citation type="journal article" date="2020" name="mSystems">
        <title>Genome- and Community-Level Interaction Insights into Carbon Utilization and Element Cycling Functions of Hydrothermarchaeota in Hydrothermal Sediment.</title>
        <authorList>
            <person name="Zhou Z."/>
            <person name="Liu Y."/>
            <person name="Xu W."/>
            <person name="Pan J."/>
            <person name="Luo Z.H."/>
            <person name="Li M."/>
        </authorList>
    </citation>
    <scope>NUCLEOTIDE SEQUENCE [LARGE SCALE GENOMIC DNA]</scope>
    <source>
        <strain evidence="2">SpSt-143</strain>
    </source>
</reference>
<organism evidence="2">
    <name type="scientific">Rhodothermus marinus</name>
    <name type="common">Rhodothermus obamensis</name>
    <dbReference type="NCBI Taxonomy" id="29549"/>
    <lineage>
        <taxon>Bacteria</taxon>
        <taxon>Pseudomonadati</taxon>
        <taxon>Rhodothermota</taxon>
        <taxon>Rhodothermia</taxon>
        <taxon>Rhodothermales</taxon>
        <taxon>Rhodothermaceae</taxon>
        <taxon>Rhodothermus</taxon>
    </lineage>
</organism>
<name>A0A7V2F5I7_RHOMR</name>
<dbReference type="EMBL" id="DSGB01000002">
    <property type="protein sequence ID" value="HER95107.1"/>
    <property type="molecule type" value="Genomic_DNA"/>
</dbReference>
<dbReference type="SUPFAM" id="SSF55874">
    <property type="entry name" value="ATPase domain of HSP90 chaperone/DNA topoisomerase II/histidine kinase"/>
    <property type="match status" value="1"/>
</dbReference>
<dbReference type="Pfam" id="PF13581">
    <property type="entry name" value="HATPase_c_2"/>
    <property type="match status" value="1"/>
</dbReference>